<sequence length="220" mass="25825">MKVLLALSEYEFFVRRGALAKEFLLAIESTIPDIENLFSEGPEQKIMLIDHFINEGENDIFMFPKPNKEGIYDEFLDYDKSIKILSNNHINSSRISIFVDDDSKHMLITIVNLIEEKTRISIEKFKVEIQKIYEKKRDLEEIQKVKYKIQLLLSAAKNGIDQFNKQAANNFPNESKEITKAIDTFEQWKNFFYSIFDDYFMNDYLSIDLSSLITFLTGQI</sequence>
<comment type="caution">
    <text evidence="1">The sequence shown here is derived from an EMBL/GenBank/DDBJ whole genome shotgun (WGS) entry which is preliminary data.</text>
</comment>
<organism evidence="1 2">
    <name type="scientific">Tritrichomonas musculus</name>
    <dbReference type="NCBI Taxonomy" id="1915356"/>
    <lineage>
        <taxon>Eukaryota</taxon>
        <taxon>Metamonada</taxon>
        <taxon>Parabasalia</taxon>
        <taxon>Tritrichomonadida</taxon>
        <taxon>Tritrichomonadidae</taxon>
        <taxon>Tritrichomonas</taxon>
    </lineage>
</organism>
<proteinExistence type="predicted"/>
<evidence type="ECO:0000313" key="1">
    <source>
        <dbReference type="EMBL" id="KAK8847160.1"/>
    </source>
</evidence>
<name>A0ABR2HJE9_9EUKA</name>
<dbReference type="EMBL" id="JAPFFF010000028">
    <property type="protein sequence ID" value="KAK8847160.1"/>
    <property type="molecule type" value="Genomic_DNA"/>
</dbReference>
<reference evidence="1 2" key="1">
    <citation type="submission" date="2024-04" db="EMBL/GenBank/DDBJ databases">
        <title>Tritrichomonas musculus Genome.</title>
        <authorList>
            <person name="Alves-Ferreira E."/>
            <person name="Grigg M."/>
            <person name="Lorenzi H."/>
            <person name="Galac M."/>
        </authorList>
    </citation>
    <scope>NUCLEOTIDE SEQUENCE [LARGE SCALE GENOMIC DNA]</scope>
    <source>
        <strain evidence="1 2">EAF2021</strain>
    </source>
</reference>
<evidence type="ECO:0000313" key="2">
    <source>
        <dbReference type="Proteomes" id="UP001470230"/>
    </source>
</evidence>
<keyword evidence="2" id="KW-1185">Reference proteome</keyword>
<gene>
    <name evidence="1" type="ORF">M9Y10_019743</name>
</gene>
<dbReference type="Proteomes" id="UP001470230">
    <property type="component" value="Unassembled WGS sequence"/>
</dbReference>
<protein>
    <submittedName>
        <fullName evidence="1">Uncharacterized protein</fullName>
    </submittedName>
</protein>
<accession>A0ABR2HJE9</accession>